<dbReference type="Proteomes" id="UP000243876">
    <property type="component" value="Unassembled WGS sequence"/>
</dbReference>
<sequence length="610" mass="66379">MPSEPAANASVPIVSANPADIPPLAPAPPSAGRAGPPSSAASSTRSSTPTLLQPDEAAREERGEASERGEKSLADPVDRRPTRDTVVAPPYTIYSTRMRWFIVSLVSFAGLFSPLSANIYFPVIPAIASNLGVTTEKINISVTVYMILQGISPSFFGAICDVLGRRPVYILTFLIYLGACAGLANTHKYWLLVFLRAIQAAGSASVIAIGSGSIGDIAPPSERGMFMSLFGLGPIALFWFLLAFGAVTLFAIILFLPETLRSLVGNGSIPARGLNRSLISIIQDRRRARNADADAVSVATVDMPPKKGWKDVRPFAPLKMFKEKDVFLVLTFNSACYTLFYTITTSTGSTFKSTYHLNETDLGLCFIANGVGCLLASFLNGPRMTADYKAVAMQVEKEQEMKRAEAGIDAATEEKERKKDLNDLSTFPIEKARLRSLPYYFAVLIACSIVYGWVLDKGVHLSVPLIMQFFVGISVTSIFNMISTLVVDLYPGQSASATAANNLYRCLCGAAGTAFVDPLINKMGAGKLSLPSLLRSHVKRKFRVERSTANRWAFTFLSLLNCCFLPIIYLEWKYGMGWRLERGERIKRGQEREAEKKKAKLAKGGKGQGP</sequence>
<evidence type="ECO:0000313" key="9">
    <source>
        <dbReference type="EMBL" id="CEQ41168.1"/>
    </source>
</evidence>
<keyword evidence="10" id="KW-1185">Reference proteome</keyword>
<dbReference type="SUPFAM" id="SSF103473">
    <property type="entry name" value="MFS general substrate transporter"/>
    <property type="match status" value="1"/>
</dbReference>
<feature type="transmembrane region" description="Helical" evidence="8">
    <location>
        <begin position="437"/>
        <end position="454"/>
    </location>
</feature>
<evidence type="ECO:0000256" key="8">
    <source>
        <dbReference type="SAM" id="Phobius"/>
    </source>
</evidence>
<feature type="transmembrane region" description="Helical" evidence="8">
    <location>
        <begin position="326"/>
        <end position="343"/>
    </location>
</feature>
<evidence type="ECO:0000256" key="7">
    <source>
        <dbReference type="SAM" id="MobiDB-lite"/>
    </source>
</evidence>
<comment type="subcellular location">
    <subcellularLocation>
        <location evidence="1">Membrane</location>
        <topology evidence="1">Multi-pass membrane protein</topology>
    </subcellularLocation>
</comment>
<dbReference type="OrthoDB" id="440553at2759"/>
<evidence type="ECO:0000313" key="10">
    <source>
        <dbReference type="Proteomes" id="UP000243876"/>
    </source>
</evidence>
<dbReference type="PANTHER" id="PTHR23502:SF51">
    <property type="entry name" value="QUINIDINE RESISTANCE PROTEIN 1-RELATED"/>
    <property type="match status" value="1"/>
</dbReference>
<evidence type="ECO:0000256" key="2">
    <source>
        <dbReference type="ARBA" id="ARBA00022448"/>
    </source>
</evidence>
<evidence type="ECO:0000256" key="4">
    <source>
        <dbReference type="ARBA" id="ARBA00022989"/>
    </source>
</evidence>
<evidence type="ECO:0000256" key="3">
    <source>
        <dbReference type="ARBA" id="ARBA00022692"/>
    </source>
</evidence>
<protein>
    <submittedName>
        <fullName evidence="9">SPOSA6832_02869-mRNA-1:cds</fullName>
    </submittedName>
</protein>
<organism evidence="9 10">
    <name type="scientific">Sporidiobolus salmonicolor</name>
    <name type="common">Yeast-like fungus</name>
    <name type="synonym">Sporobolomyces salmonicolor</name>
    <dbReference type="NCBI Taxonomy" id="5005"/>
    <lineage>
        <taxon>Eukaryota</taxon>
        <taxon>Fungi</taxon>
        <taxon>Dikarya</taxon>
        <taxon>Basidiomycota</taxon>
        <taxon>Pucciniomycotina</taxon>
        <taxon>Microbotryomycetes</taxon>
        <taxon>Sporidiobolales</taxon>
        <taxon>Sporidiobolaceae</taxon>
        <taxon>Sporobolomyces</taxon>
    </lineage>
</organism>
<proteinExistence type="predicted"/>
<dbReference type="PANTHER" id="PTHR23502">
    <property type="entry name" value="MAJOR FACILITATOR SUPERFAMILY"/>
    <property type="match status" value="1"/>
</dbReference>
<gene>
    <name evidence="9" type="primary">SPOSA6832_02869</name>
</gene>
<feature type="transmembrane region" description="Helical" evidence="8">
    <location>
        <begin position="140"/>
        <end position="160"/>
    </location>
</feature>
<feature type="region of interest" description="Disordered" evidence="7">
    <location>
        <begin position="1"/>
        <end position="81"/>
    </location>
</feature>
<feature type="transmembrane region" description="Helical" evidence="8">
    <location>
        <begin position="226"/>
        <end position="256"/>
    </location>
</feature>
<keyword evidence="4 8" id="KW-1133">Transmembrane helix</keyword>
<keyword evidence="2" id="KW-0813">Transport</keyword>
<dbReference type="Pfam" id="PF07690">
    <property type="entry name" value="MFS_1"/>
    <property type="match status" value="1"/>
</dbReference>
<keyword evidence="3 8" id="KW-0812">Transmembrane</keyword>
<feature type="coiled-coil region" evidence="6">
    <location>
        <begin position="394"/>
        <end position="421"/>
    </location>
</feature>
<feature type="transmembrane region" description="Helical" evidence="8">
    <location>
        <begin position="552"/>
        <end position="572"/>
    </location>
</feature>
<evidence type="ECO:0000256" key="1">
    <source>
        <dbReference type="ARBA" id="ARBA00004141"/>
    </source>
</evidence>
<dbReference type="InterPro" id="IPR036259">
    <property type="entry name" value="MFS_trans_sf"/>
</dbReference>
<reference evidence="10" key="1">
    <citation type="submission" date="2015-02" db="EMBL/GenBank/DDBJ databases">
        <authorList>
            <person name="Gon?alves P."/>
        </authorList>
    </citation>
    <scope>NUCLEOTIDE SEQUENCE [LARGE SCALE GENOMIC DNA]</scope>
</reference>
<feature type="compositionally biased region" description="Low complexity" evidence="7">
    <location>
        <begin position="30"/>
        <end position="52"/>
    </location>
</feature>
<feature type="transmembrane region" description="Helical" evidence="8">
    <location>
        <begin position="466"/>
        <end position="490"/>
    </location>
</feature>
<feature type="compositionally biased region" description="Basic and acidic residues" evidence="7">
    <location>
        <begin position="56"/>
        <end position="81"/>
    </location>
</feature>
<dbReference type="Gene3D" id="1.20.1250.20">
    <property type="entry name" value="MFS general substrate transporter like domains"/>
    <property type="match status" value="1"/>
</dbReference>
<feature type="transmembrane region" description="Helical" evidence="8">
    <location>
        <begin position="100"/>
        <end position="120"/>
    </location>
</feature>
<feature type="transmembrane region" description="Helical" evidence="8">
    <location>
        <begin position="167"/>
        <end position="184"/>
    </location>
</feature>
<dbReference type="EMBL" id="CENE01000012">
    <property type="protein sequence ID" value="CEQ41168.1"/>
    <property type="molecule type" value="Genomic_DNA"/>
</dbReference>
<dbReference type="GO" id="GO:0022857">
    <property type="term" value="F:transmembrane transporter activity"/>
    <property type="evidence" value="ECO:0007669"/>
    <property type="project" value="InterPro"/>
</dbReference>
<accession>A0A0D6EN82</accession>
<feature type="region of interest" description="Disordered" evidence="7">
    <location>
        <begin position="589"/>
        <end position="610"/>
    </location>
</feature>
<evidence type="ECO:0000256" key="5">
    <source>
        <dbReference type="ARBA" id="ARBA00023136"/>
    </source>
</evidence>
<keyword evidence="6" id="KW-0175">Coiled coil</keyword>
<feature type="compositionally biased region" description="Pro residues" evidence="7">
    <location>
        <begin position="20"/>
        <end position="29"/>
    </location>
</feature>
<dbReference type="InterPro" id="IPR011701">
    <property type="entry name" value="MFS"/>
</dbReference>
<evidence type="ECO:0000256" key="6">
    <source>
        <dbReference type="SAM" id="Coils"/>
    </source>
</evidence>
<keyword evidence="5 8" id="KW-0472">Membrane</keyword>
<name>A0A0D6EN82_SPOSA</name>
<dbReference type="AlphaFoldDB" id="A0A0D6EN82"/>
<dbReference type="GO" id="GO:0005886">
    <property type="term" value="C:plasma membrane"/>
    <property type="evidence" value="ECO:0007669"/>
    <property type="project" value="TreeGrafter"/>
</dbReference>